<dbReference type="EMBL" id="JRYB01000001">
    <property type="protein sequence ID" value="OIJ43494.1"/>
    <property type="molecule type" value="Genomic_DNA"/>
</dbReference>
<evidence type="ECO:0000259" key="2">
    <source>
        <dbReference type="Pfam" id="PF08223"/>
    </source>
</evidence>
<evidence type="ECO:0000259" key="1">
    <source>
        <dbReference type="Pfam" id="PF07848"/>
    </source>
</evidence>
<accession>A0A1S2NFM1</accession>
<dbReference type="PANTHER" id="PTHR30319">
    <property type="entry name" value="PHENYLACETIC ACID REGULATOR-RELATED TRANSCRIPTIONAL REPRESSOR"/>
    <property type="match status" value="1"/>
</dbReference>
<dbReference type="InterPro" id="IPR012906">
    <property type="entry name" value="PaaX-like_N"/>
</dbReference>
<name>A0A1S2NFM1_9BURK</name>
<dbReference type="PIRSF" id="PIRSF020623">
    <property type="entry name" value="PaaX"/>
    <property type="match status" value="1"/>
</dbReference>
<organism evidence="4 5">
    <name type="scientific">Massilia timonae</name>
    <dbReference type="NCBI Taxonomy" id="47229"/>
    <lineage>
        <taxon>Bacteria</taxon>
        <taxon>Pseudomonadati</taxon>
        <taxon>Pseudomonadota</taxon>
        <taxon>Betaproteobacteria</taxon>
        <taxon>Burkholderiales</taxon>
        <taxon>Oxalobacteraceae</taxon>
        <taxon>Telluria group</taxon>
        <taxon>Massilia</taxon>
    </lineage>
</organism>
<dbReference type="Pfam" id="PF08223">
    <property type="entry name" value="PaaX_C"/>
    <property type="match status" value="1"/>
</dbReference>
<dbReference type="Gene3D" id="1.20.58.1460">
    <property type="match status" value="1"/>
</dbReference>
<feature type="domain" description="Transcriptional repressor PaaX-like N-terminal" evidence="1">
    <location>
        <begin position="21"/>
        <end position="85"/>
    </location>
</feature>
<dbReference type="InterPro" id="IPR011965">
    <property type="entry name" value="PaaX_trns_reg"/>
</dbReference>
<evidence type="ECO:0000313" key="4">
    <source>
        <dbReference type="EMBL" id="OIJ43494.1"/>
    </source>
</evidence>
<dbReference type="RefSeq" id="WP_071361331.1">
    <property type="nucleotide sequence ID" value="NZ_JRYB01000001.1"/>
</dbReference>
<dbReference type="Pfam" id="PF20803">
    <property type="entry name" value="PaaX_M"/>
    <property type="match status" value="1"/>
</dbReference>
<evidence type="ECO:0000313" key="5">
    <source>
        <dbReference type="Proteomes" id="UP000180246"/>
    </source>
</evidence>
<proteinExistence type="predicted"/>
<feature type="domain" description="Transcriptional repressor PaaX-like C-terminal" evidence="2">
    <location>
        <begin position="197"/>
        <end position="284"/>
    </location>
</feature>
<reference evidence="4 5" key="1">
    <citation type="submission" date="2014-10" db="EMBL/GenBank/DDBJ databases">
        <authorList>
            <person name="Seo M.-J."/>
            <person name="Seok Y.J."/>
            <person name="Cha I.-T."/>
        </authorList>
    </citation>
    <scope>NUCLEOTIDE SEQUENCE [LARGE SCALE GENOMIC DNA]</scope>
    <source>
        <strain evidence="4 5">NEU</strain>
    </source>
</reference>
<dbReference type="AlphaFoldDB" id="A0A1S2NFM1"/>
<evidence type="ECO:0000259" key="3">
    <source>
        <dbReference type="Pfam" id="PF20803"/>
    </source>
</evidence>
<dbReference type="InterPro" id="IPR013225">
    <property type="entry name" value="PaaX_C"/>
</dbReference>
<feature type="domain" description="Transcriptional repressor PaaX-like central Cas2-like" evidence="3">
    <location>
        <begin position="107"/>
        <end position="181"/>
    </location>
</feature>
<dbReference type="Gene3D" id="3.30.70.2650">
    <property type="match status" value="1"/>
</dbReference>
<gene>
    <name evidence="4" type="primary">paaX</name>
    <name evidence="4" type="ORF">LO55_2007</name>
</gene>
<dbReference type="GO" id="GO:0006351">
    <property type="term" value="P:DNA-templated transcription"/>
    <property type="evidence" value="ECO:0007669"/>
    <property type="project" value="InterPro"/>
</dbReference>
<dbReference type="InterPro" id="IPR036388">
    <property type="entry name" value="WH-like_DNA-bd_sf"/>
</dbReference>
<protein>
    <submittedName>
        <fullName evidence="4">Phenylacetic acid degradation operon negative regulatory protein PaaX</fullName>
    </submittedName>
</protein>
<dbReference type="Gene3D" id="1.10.10.10">
    <property type="entry name" value="Winged helix-like DNA-binding domain superfamily/Winged helix DNA-binding domain"/>
    <property type="match status" value="1"/>
</dbReference>
<comment type="caution">
    <text evidence="4">The sequence shown here is derived from an EMBL/GenBank/DDBJ whole genome shotgun (WGS) entry which is preliminary data.</text>
</comment>
<sequence>MKRLSSTEWIAHDLALDPPRHKSLVVTVCGDTIAPHGGAFWLGSMIELVGPLGVGDRLVRTSVFRLVQEGWLTASREGRRSRYAIEPKALPRFERANRRIYSAPGLDWDGRWTFVLAPHGKSGSIDSELRTLLRKELEWEGFAMLATGVMAHPAPERDTLREILARADATDKVFVCQVDELPGMDARPLPELVGDCWNLDAVVGAYRGFIDRFAPLPDMLGKDDVTPEHAFAIRTLLIHAYRRVQLHDPMLPLALLPQPWPGADAYALAREIYRLCHARAEEHVLAMLRKEDAATLDADAAYYGRFGGLRD</sequence>
<dbReference type="Proteomes" id="UP000180246">
    <property type="component" value="Unassembled WGS sequence"/>
</dbReference>
<dbReference type="InterPro" id="IPR048846">
    <property type="entry name" value="PaaX-like_central"/>
</dbReference>
<dbReference type="Pfam" id="PF07848">
    <property type="entry name" value="PaaX"/>
    <property type="match status" value="1"/>
</dbReference>
<dbReference type="PANTHER" id="PTHR30319:SF1">
    <property type="entry name" value="TRANSCRIPTIONAL REPRESSOR PAAX"/>
    <property type="match status" value="1"/>
</dbReference>
<dbReference type="NCBIfam" id="TIGR02277">
    <property type="entry name" value="PaaX_trns_reg"/>
    <property type="match status" value="1"/>
</dbReference>